<dbReference type="AlphaFoldDB" id="A0A2J7R9N8"/>
<evidence type="ECO:0000313" key="3">
    <source>
        <dbReference type="Proteomes" id="UP000235965"/>
    </source>
</evidence>
<evidence type="ECO:0000256" key="1">
    <source>
        <dbReference type="SAM" id="MobiDB-lite"/>
    </source>
</evidence>
<sequence length="77" mass="8332">MSRVPFPMRPLDYSIYLNLPAALWSWGRLNALTEMSTRNVLGGKGRPARKAGNLTGLENVGTSTSHNPMGPHGLLQG</sequence>
<keyword evidence="3" id="KW-1185">Reference proteome</keyword>
<dbReference type="InParanoid" id="A0A2J7R9N8"/>
<evidence type="ECO:0000313" key="2">
    <source>
        <dbReference type="EMBL" id="PNF37555.1"/>
    </source>
</evidence>
<dbReference type="Proteomes" id="UP000235965">
    <property type="component" value="Unassembled WGS sequence"/>
</dbReference>
<protein>
    <submittedName>
        <fullName evidence="2">Uncharacterized protein</fullName>
    </submittedName>
</protein>
<accession>A0A2J7R9N8</accession>
<proteinExistence type="predicted"/>
<gene>
    <name evidence="2" type="ORF">B7P43_G13799</name>
</gene>
<feature type="region of interest" description="Disordered" evidence="1">
    <location>
        <begin position="40"/>
        <end position="77"/>
    </location>
</feature>
<comment type="caution">
    <text evidence="2">The sequence shown here is derived from an EMBL/GenBank/DDBJ whole genome shotgun (WGS) entry which is preliminary data.</text>
</comment>
<name>A0A2J7R9N8_9NEOP</name>
<organism evidence="2 3">
    <name type="scientific">Cryptotermes secundus</name>
    <dbReference type="NCBI Taxonomy" id="105785"/>
    <lineage>
        <taxon>Eukaryota</taxon>
        <taxon>Metazoa</taxon>
        <taxon>Ecdysozoa</taxon>
        <taxon>Arthropoda</taxon>
        <taxon>Hexapoda</taxon>
        <taxon>Insecta</taxon>
        <taxon>Pterygota</taxon>
        <taxon>Neoptera</taxon>
        <taxon>Polyneoptera</taxon>
        <taxon>Dictyoptera</taxon>
        <taxon>Blattodea</taxon>
        <taxon>Blattoidea</taxon>
        <taxon>Termitoidae</taxon>
        <taxon>Kalotermitidae</taxon>
        <taxon>Cryptotermitinae</taxon>
        <taxon>Cryptotermes</taxon>
    </lineage>
</organism>
<reference evidence="2 3" key="1">
    <citation type="submission" date="2017-12" db="EMBL/GenBank/DDBJ databases">
        <title>Hemimetabolous genomes reveal molecular basis of termite eusociality.</title>
        <authorList>
            <person name="Harrison M.C."/>
            <person name="Jongepier E."/>
            <person name="Robertson H.M."/>
            <person name="Arning N."/>
            <person name="Bitard-Feildel T."/>
            <person name="Chao H."/>
            <person name="Childers C.P."/>
            <person name="Dinh H."/>
            <person name="Doddapaneni H."/>
            <person name="Dugan S."/>
            <person name="Gowin J."/>
            <person name="Greiner C."/>
            <person name="Han Y."/>
            <person name="Hu H."/>
            <person name="Hughes D.S.T."/>
            <person name="Huylmans A.-K."/>
            <person name="Kemena C."/>
            <person name="Kremer L.P.M."/>
            <person name="Lee S.L."/>
            <person name="Lopez-Ezquerra A."/>
            <person name="Mallet L."/>
            <person name="Monroy-Kuhn J.M."/>
            <person name="Moser A."/>
            <person name="Murali S.C."/>
            <person name="Muzny D.M."/>
            <person name="Otani S."/>
            <person name="Piulachs M.-D."/>
            <person name="Poelchau M."/>
            <person name="Qu J."/>
            <person name="Schaub F."/>
            <person name="Wada-Katsumata A."/>
            <person name="Worley K.C."/>
            <person name="Xie Q."/>
            <person name="Ylla G."/>
            <person name="Poulsen M."/>
            <person name="Gibbs R.A."/>
            <person name="Schal C."/>
            <person name="Richards S."/>
            <person name="Belles X."/>
            <person name="Korb J."/>
            <person name="Bornberg-Bauer E."/>
        </authorList>
    </citation>
    <scope>NUCLEOTIDE SEQUENCE [LARGE SCALE GENOMIC DNA]</scope>
    <source>
        <tissue evidence="2">Whole body</tissue>
    </source>
</reference>
<dbReference type="EMBL" id="NEVH01006581">
    <property type="protein sequence ID" value="PNF37555.1"/>
    <property type="molecule type" value="Genomic_DNA"/>
</dbReference>